<feature type="transmembrane region" description="Helical" evidence="1">
    <location>
        <begin position="326"/>
        <end position="357"/>
    </location>
</feature>
<keyword evidence="1" id="KW-0812">Transmembrane</keyword>
<feature type="transmembrane region" description="Helical" evidence="1">
    <location>
        <begin position="263"/>
        <end position="283"/>
    </location>
</feature>
<sequence>MADAVKEKYGKIRKYIKKFIPILFATAIIFPGFYFQAAAAEEEQGETKSCEAEADNLLNDFDLAAIENFMNEESGNGSFSFTFKELIKELIKGNFSEVFHECLLTLRDSLFGEITKNGKWIGQVLILGLIGAVFANFSSIFSNSQIAETGFYVTYLLMFTFLASSFLTGISITKELLSHIIEFMRALVPTYFLAVSFAGGSITSAAGYGWMLFSISIVEWLVLRLLMPLLRIYILFVLAGHMVKEDIFSKMTDLLDSSIRWGLKTMMGVVLGFHLLQNLVTPYADALKNTSLQRFVSVIPGLGQGAAAVSQMVMGTGVLIKNSIGAGAVIILVLISAIPLLKLVILCLFYQGAAALLQPVCDKRMVACISEVGNGCRLLLSMAGAALLLFGVSLAIICTAANATYFAG</sequence>
<protein>
    <submittedName>
        <fullName evidence="2">Stage III sporulation protein AE</fullName>
    </submittedName>
</protein>
<dbReference type="AlphaFoldDB" id="A0A6N3CTU4"/>
<feature type="transmembrane region" description="Helical" evidence="1">
    <location>
        <begin position="295"/>
        <end position="320"/>
    </location>
</feature>
<dbReference type="InterPro" id="IPR014194">
    <property type="entry name" value="Spore_III_AE"/>
</dbReference>
<feature type="transmembrane region" description="Helical" evidence="1">
    <location>
        <begin position="153"/>
        <end position="172"/>
    </location>
</feature>
<dbReference type="RefSeq" id="WP_021642581.1">
    <property type="nucleotide sequence ID" value="NZ_BAABZD010000015.1"/>
</dbReference>
<feature type="transmembrane region" description="Helical" evidence="1">
    <location>
        <begin position="192"/>
        <end position="213"/>
    </location>
</feature>
<organism evidence="2">
    <name type="scientific">Clostridium symbiosum</name>
    <name type="common">Bacteroides symbiosus</name>
    <dbReference type="NCBI Taxonomy" id="1512"/>
    <lineage>
        <taxon>Bacteria</taxon>
        <taxon>Bacillati</taxon>
        <taxon>Bacillota</taxon>
        <taxon>Clostridia</taxon>
        <taxon>Lachnospirales</taxon>
        <taxon>Lachnospiraceae</taxon>
        <taxon>Otoolea</taxon>
    </lineage>
</organism>
<gene>
    <name evidence="2" type="primary">spoIIIAE</name>
    <name evidence="2" type="ORF">CSLFYP84_01548</name>
</gene>
<feature type="transmembrane region" description="Helical" evidence="1">
    <location>
        <begin position="225"/>
        <end position="243"/>
    </location>
</feature>
<dbReference type="Pfam" id="PF09546">
    <property type="entry name" value="Spore_III_AE"/>
    <property type="match status" value="1"/>
</dbReference>
<feature type="transmembrane region" description="Helical" evidence="1">
    <location>
        <begin position="20"/>
        <end position="39"/>
    </location>
</feature>
<name>A0A6N3CTU4_CLOSY</name>
<evidence type="ECO:0000313" key="2">
    <source>
        <dbReference type="EMBL" id="VYU19322.1"/>
    </source>
</evidence>
<accession>A0A6N3CTU4</accession>
<evidence type="ECO:0000256" key="1">
    <source>
        <dbReference type="SAM" id="Phobius"/>
    </source>
</evidence>
<proteinExistence type="predicted"/>
<feature type="transmembrane region" description="Helical" evidence="1">
    <location>
        <begin position="120"/>
        <end position="141"/>
    </location>
</feature>
<keyword evidence="1" id="KW-1133">Transmembrane helix</keyword>
<feature type="transmembrane region" description="Helical" evidence="1">
    <location>
        <begin position="378"/>
        <end position="407"/>
    </location>
</feature>
<dbReference type="EMBL" id="CACRUA010000020">
    <property type="protein sequence ID" value="VYU19322.1"/>
    <property type="molecule type" value="Genomic_DNA"/>
</dbReference>
<keyword evidence="1" id="KW-0472">Membrane</keyword>
<reference evidence="2" key="1">
    <citation type="submission" date="2019-11" db="EMBL/GenBank/DDBJ databases">
        <authorList>
            <person name="Feng L."/>
        </authorList>
    </citation>
    <scope>NUCLEOTIDE SEQUENCE</scope>
    <source>
        <strain evidence="2">CsymbiosumLFYP84</strain>
    </source>
</reference>